<feature type="transmembrane region" description="Helical" evidence="9">
    <location>
        <begin position="12"/>
        <end position="37"/>
    </location>
</feature>
<evidence type="ECO:0000256" key="6">
    <source>
        <dbReference type="ARBA" id="ARBA00022777"/>
    </source>
</evidence>
<keyword evidence="9" id="KW-0812">Transmembrane</keyword>
<dbReference type="PANTHER" id="PTHR24421">
    <property type="entry name" value="NITRATE/NITRITE SENSOR PROTEIN NARX-RELATED"/>
    <property type="match status" value="1"/>
</dbReference>
<keyword evidence="6 11" id="KW-0418">Kinase</keyword>
<feature type="transmembrane region" description="Helical" evidence="9">
    <location>
        <begin position="90"/>
        <end position="116"/>
    </location>
</feature>
<evidence type="ECO:0000256" key="7">
    <source>
        <dbReference type="ARBA" id="ARBA00022840"/>
    </source>
</evidence>
<comment type="caution">
    <text evidence="11">The sequence shown here is derived from an EMBL/GenBank/DDBJ whole genome shotgun (WGS) entry which is preliminary data.</text>
</comment>
<dbReference type="Gene3D" id="3.30.565.10">
    <property type="entry name" value="Histidine kinase-like ATPase, C-terminal domain"/>
    <property type="match status" value="1"/>
</dbReference>
<dbReference type="InterPro" id="IPR036890">
    <property type="entry name" value="HATPase_C_sf"/>
</dbReference>
<dbReference type="Pfam" id="PF07730">
    <property type="entry name" value="HisKA_3"/>
    <property type="match status" value="1"/>
</dbReference>
<keyword evidence="12" id="KW-1185">Reference proteome</keyword>
<organism evidence="11 12">
    <name type="scientific">Streptomyces millisiae</name>
    <dbReference type="NCBI Taxonomy" id="3075542"/>
    <lineage>
        <taxon>Bacteria</taxon>
        <taxon>Bacillati</taxon>
        <taxon>Actinomycetota</taxon>
        <taxon>Actinomycetes</taxon>
        <taxon>Kitasatosporales</taxon>
        <taxon>Streptomycetaceae</taxon>
        <taxon>Streptomyces</taxon>
    </lineage>
</organism>
<evidence type="ECO:0000256" key="3">
    <source>
        <dbReference type="ARBA" id="ARBA00022553"/>
    </source>
</evidence>
<sequence>MNEALRRWLRAVAGLAAGGATGLATLPLTPLVAVSLLPPLPAWRRRVLAAAGRLADVERARLARFLGEPAPTGAPGPGAFGYVAARLGPAVLGVLVLAALLAGVVYASMLLWLWFVAPDDPVTVLSSGVGGVLLLFLAVHGVLAVSTLEVQLARRFFGPGTQRAMQRRIDELAASRAGVVEAVHDERRRIERDLHDGVQQRLVALGMLLGRARRHGDQADELLAQAVAETRQALAELREVAWRVYPAVLDEAGLPAALESVAERAPLPVVLEYAVPEPAPRAVETVAYFVVSEAVTNAVKHSGAGRVTVTLERDGDRLTVTVTDDGKGGADPGGGGLTGLARRVAALDGVLGVASPPGGPTTVRAELPCG</sequence>
<gene>
    <name evidence="11" type="ORF">RNC47_08540</name>
</gene>
<evidence type="ECO:0000256" key="9">
    <source>
        <dbReference type="SAM" id="Phobius"/>
    </source>
</evidence>
<name>A0ABU2LM97_9ACTN</name>
<accession>A0ABU2LM97</accession>
<dbReference type="InterPro" id="IPR003594">
    <property type="entry name" value="HATPase_dom"/>
</dbReference>
<dbReference type="InterPro" id="IPR011712">
    <property type="entry name" value="Sig_transdc_His_kin_sub3_dim/P"/>
</dbReference>
<keyword evidence="9" id="KW-1133">Transmembrane helix</keyword>
<dbReference type="EC" id="2.7.13.3" evidence="2"/>
<evidence type="ECO:0000259" key="10">
    <source>
        <dbReference type="SMART" id="SM00387"/>
    </source>
</evidence>
<evidence type="ECO:0000256" key="4">
    <source>
        <dbReference type="ARBA" id="ARBA00022679"/>
    </source>
</evidence>
<dbReference type="Pfam" id="PF02518">
    <property type="entry name" value="HATPase_c"/>
    <property type="match status" value="1"/>
</dbReference>
<dbReference type="InterPro" id="IPR050482">
    <property type="entry name" value="Sensor_HK_TwoCompSys"/>
</dbReference>
<keyword evidence="7" id="KW-0067">ATP-binding</keyword>
<dbReference type="Gene3D" id="1.20.5.1930">
    <property type="match status" value="1"/>
</dbReference>
<comment type="catalytic activity">
    <reaction evidence="1">
        <text>ATP + protein L-histidine = ADP + protein N-phospho-L-histidine.</text>
        <dbReference type="EC" id="2.7.13.3"/>
    </reaction>
</comment>
<dbReference type="GO" id="GO:0016301">
    <property type="term" value="F:kinase activity"/>
    <property type="evidence" value="ECO:0007669"/>
    <property type="project" value="UniProtKB-KW"/>
</dbReference>
<dbReference type="PANTHER" id="PTHR24421:SF10">
    <property type="entry name" value="NITRATE_NITRITE SENSOR PROTEIN NARQ"/>
    <property type="match status" value="1"/>
</dbReference>
<keyword evidence="5" id="KW-0547">Nucleotide-binding</keyword>
<keyword evidence="3" id="KW-0597">Phosphoprotein</keyword>
<dbReference type="SUPFAM" id="SSF55874">
    <property type="entry name" value="ATPase domain of HSP90 chaperone/DNA topoisomerase II/histidine kinase"/>
    <property type="match status" value="1"/>
</dbReference>
<proteinExistence type="predicted"/>
<dbReference type="Proteomes" id="UP001183420">
    <property type="component" value="Unassembled WGS sequence"/>
</dbReference>
<feature type="transmembrane region" description="Helical" evidence="9">
    <location>
        <begin position="122"/>
        <end position="145"/>
    </location>
</feature>
<dbReference type="CDD" id="cd16917">
    <property type="entry name" value="HATPase_UhpB-NarQ-NarX-like"/>
    <property type="match status" value="1"/>
</dbReference>
<dbReference type="SMART" id="SM00387">
    <property type="entry name" value="HATPase_c"/>
    <property type="match status" value="1"/>
</dbReference>
<protein>
    <recommendedName>
        <fullName evidence="2">histidine kinase</fullName>
        <ecNumber evidence="2">2.7.13.3</ecNumber>
    </recommendedName>
</protein>
<keyword evidence="4" id="KW-0808">Transferase</keyword>
<evidence type="ECO:0000313" key="12">
    <source>
        <dbReference type="Proteomes" id="UP001183420"/>
    </source>
</evidence>
<reference evidence="12" key="1">
    <citation type="submission" date="2023-07" db="EMBL/GenBank/DDBJ databases">
        <title>30 novel species of actinomycetes from the DSMZ collection.</title>
        <authorList>
            <person name="Nouioui I."/>
        </authorList>
    </citation>
    <scope>NUCLEOTIDE SEQUENCE [LARGE SCALE GENOMIC DNA]</scope>
    <source>
        <strain evidence="12">DSM 44918</strain>
    </source>
</reference>
<evidence type="ECO:0000313" key="11">
    <source>
        <dbReference type="EMBL" id="MDT0318378.1"/>
    </source>
</evidence>
<evidence type="ECO:0000256" key="5">
    <source>
        <dbReference type="ARBA" id="ARBA00022741"/>
    </source>
</evidence>
<dbReference type="EMBL" id="JAVREM010000006">
    <property type="protein sequence ID" value="MDT0318378.1"/>
    <property type="molecule type" value="Genomic_DNA"/>
</dbReference>
<dbReference type="RefSeq" id="WP_311597023.1">
    <property type="nucleotide sequence ID" value="NZ_JAVREM010000006.1"/>
</dbReference>
<evidence type="ECO:0000256" key="1">
    <source>
        <dbReference type="ARBA" id="ARBA00000085"/>
    </source>
</evidence>
<evidence type="ECO:0000256" key="2">
    <source>
        <dbReference type="ARBA" id="ARBA00012438"/>
    </source>
</evidence>
<evidence type="ECO:0000256" key="8">
    <source>
        <dbReference type="ARBA" id="ARBA00023012"/>
    </source>
</evidence>
<keyword evidence="8" id="KW-0902">Two-component regulatory system</keyword>
<keyword evidence="9" id="KW-0472">Membrane</keyword>
<feature type="domain" description="Histidine kinase/HSP90-like ATPase" evidence="10">
    <location>
        <begin position="282"/>
        <end position="370"/>
    </location>
</feature>